<dbReference type="GO" id="GO:0005886">
    <property type="term" value="C:plasma membrane"/>
    <property type="evidence" value="ECO:0007669"/>
    <property type="project" value="UniProtKB-SubCell"/>
</dbReference>
<dbReference type="FunFam" id="3.20.20.370:FF:000004">
    <property type="entry name" value="Related to Chitin deacetylase"/>
    <property type="match status" value="1"/>
</dbReference>
<feature type="domain" description="NodB homology" evidence="24">
    <location>
        <begin position="184"/>
        <end position="371"/>
    </location>
</feature>
<keyword evidence="17" id="KW-0449">Lipoprotein</keyword>
<dbReference type="InterPro" id="IPR050248">
    <property type="entry name" value="Polysacc_deacetylase_ArnD"/>
</dbReference>
<dbReference type="GO" id="GO:0046872">
    <property type="term" value="F:metal ion binding"/>
    <property type="evidence" value="ECO:0007669"/>
    <property type="project" value="UniProtKB-KW"/>
</dbReference>
<keyword evidence="16" id="KW-0170">Cobalt</keyword>
<comment type="caution">
    <text evidence="25">The sequence shown here is derived from an EMBL/GenBank/DDBJ whole genome shotgun (WGS) entry which is preliminary data.</text>
</comment>
<evidence type="ECO:0000256" key="7">
    <source>
        <dbReference type="ARBA" id="ARBA00022525"/>
    </source>
</evidence>
<evidence type="ECO:0000256" key="19">
    <source>
        <dbReference type="ARBA" id="ARBA00023326"/>
    </source>
</evidence>
<dbReference type="InterPro" id="IPR011330">
    <property type="entry name" value="Glyco_hydro/deAcase_b/a-brl"/>
</dbReference>
<evidence type="ECO:0000313" key="26">
    <source>
        <dbReference type="Proteomes" id="UP000001861"/>
    </source>
</evidence>
<keyword evidence="5" id="KW-1003">Cell membrane</keyword>
<feature type="chain" id="PRO_5003087764" description="chitin deacetylase" evidence="23">
    <location>
        <begin position="25"/>
        <end position="451"/>
    </location>
</feature>
<comment type="similarity">
    <text evidence="4">Belongs to the polysaccharide deacetylase family.</text>
</comment>
<dbReference type="GO" id="GO:0098552">
    <property type="term" value="C:side of membrane"/>
    <property type="evidence" value="ECO:0007669"/>
    <property type="project" value="UniProtKB-KW"/>
</dbReference>
<keyword evidence="7" id="KW-0964">Secreted</keyword>
<protein>
    <recommendedName>
        <fullName evidence="20">chitin deacetylase</fullName>
        <ecNumber evidence="20">3.5.1.41</ecNumber>
    </recommendedName>
</protein>
<keyword evidence="26" id="KW-1185">Reference proteome</keyword>
<proteinExistence type="inferred from homology"/>
<dbReference type="RefSeq" id="XP_002910254.1">
    <property type="nucleotide sequence ID" value="XM_002910208.1"/>
</dbReference>
<dbReference type="KEGG" id="cci:CC1G_15683"/>
<evidence type="ECO:0000313" key="25">
    <source>
        <dbReference type="EMBL" id="EFI26760.1"/>
    </source>
</evidence>
<dbReference type="Proteomes" id="UP000001861">
    <property type="component" value="Unassembled WGS sequence"/>
</dbReference>
<dbReference type="SUPFAM" id="SSF88713">
    <property type="entry name" value="Glycoside hydrolase/deacetylase"/>
    <property type="match status" value="1"/>
</dbReference>
<evidence type="ECO:0000256" key="17">
    <source>
        <dbReference type="ARBA" id="ARBA00023288"/>
    </source>
</evidence>
<evidence type="ECO:0000256" key="3">
    <source>
        <dbReference type="ARBA" id="ARBA00004609"/>
    </source>
</evidence>
<evidence type="ECO:0000256" key="6">
    <source>
        <dbReference type="ARBA" id="ARBA00022512"/>
    </source>
</evidence>
<dbReference type="GO" id="GO:0000272">
    <property type="term" value="P:polysaccharide catabolic process"/>
    <property type="evidence" value="ECO:0007669"/>
    <property type="project" value="UniProtKB-KW"/>
</dbReference>
<evidence type="ECO:0000256" key="16">
    <source>
        <dbReference type="ARBA" id="ARBA00023285"/>
    </source>
</evidence>
<keyword evidence="15" id="KW-0119">Carbohydrate metabolism</keyword>
<keyword evidence="18" id="KW-0961">Cell wall biogenesis/degradation</keyword>
<dbReference type="eggNOG" id="ENOG502QRIP">
    <property type="taxonomic scope" value="Eukaryota"/>
</dbReference>
<dbReference type="VEuPathDB" id="FungiDB:CC1G_15683"/>
<evidence type="ECO:0000256" key="11">
    <source>
        <dbReference type="ARBA" id="ARBA00022801"/>
    </source>
</evidence>
<evidence type="ECO:0000256" key="23">
    <source>
        <dbReference type="SAM" id="SignalP"/>
    </source>
</evidence>
<name>D6RQE4_COPC7</name>
<evidence type="ECO:0000256" key="21">
    <source>
        <dbReference type="ARBA" id="ARBA00048494"/>
    </source>
</evidence>
<evidence type="ECO:0000256" key="9">
    <source>
        <dbReference type="ARBA" id="ARBA00022723"/>
    </source>
</evidence>
<keyword evidence="12" id="KW-0146">Chitin degradation</keyword>
<keyword evidence="22" id="KW-0812">Transmembrane</keyword>
<dbReference type="PANTHER" id="PTHR10587:SF133">
    <property type="entry name" value="CHITIN DEACETYLASE 1-RELATED"/>
    <property type="match status" value="1"/>
</dbReference>
<evidence type="ECO:0000256" key="8">
    <source>
        <dbReference type="ARBA" id="ARBA00022622"/>
    </source>
</evidence>
<dbReference type="OMA" id="AWQMGLT"/>
<keyword evidence="14" id="KW-0325">Glycoprotein</keyword>
<evidence type="ECO:0000256" key="2">
    <source>
        <dbReference type="ARBA" id="ARBA00004191"/>
    </source>
</evidence>
<organism evidence="25 26">
    <name type="scientific">Coprinopsis cinerea (strain Okayama-7 / 130 / ATCC MYA-4618 / FGSC 9003)</name>
    <name type="common">Inky cap fungus</name>
    <name type="synonym">Hormographiella aspergillata</name>
    <dbReference type="NCBI Taxonomy" id="240176"/>
    <lineage>
        <taxon>Eukaryota</taxon>
        <taxon>Fungi</taxon>
        <taxon>Dikarya</taxon>
        <taxon>Basidiomycota</taxon>
        <taxon>Agaricomycotina</taxon>
        <taxon>Agaricomycetes</taxon>
        <taxon>Agaricomycetidae</taxon>
        <taxon>Agaricales</taxon>
        <taxon>Agaricineae</taxon>
        <taxon>Psathyrellaceae</taxon>
        <taxon>Coprinopsis</taxon>
    </lineage>
</organism>
<sequence length="451" mass="48302">MFIRCAMKTLGAAAVLSLAALAEAHVDQDAARRHEALAARQNVPDAEESFSFSLRATNPTAVPLTGIQVTVVSRATQPLPSTAVPGSTPTVVSGAPKLPDISKWDISNYPPENAIPPVDSPEVKQWIEEVKNSGIAIPSLERTNPGGCEAVANAAFKADAANRCWWTCGGCTGPDDITDCVDKDHWGLTFDDGPGHHTAELLQYLDEQKLKATFFVVGSRVLYTPDILQAQYDGGHQIAIHGWSHKEMTTLSDEEIIAELGWSKKIIRDAIGVTPNMWRPPYGDIDDRVRALSLAMGLVPVMWTRTADSVVFNTEGLNHDLHPTADFNINSGTSVQKVLHNWQTILQTESSLNHGFIVLQHDLWQQGVDVATGYILPDGLAHQPKLTIEPVVTCLNMPNANAYIETNDNKTNAPKAKLPSGAAGKLNGLGMVGGAVGVVLGAVGLAAGLIL</sequence>
<dbReference type="Pfam" id="PF01522">
    <property type="entry name" value="Polysacc_deac_1"/>
    <property type="match status" value="1"/>
</dbReference>
<comment type="cofactor">
    <cofactor evidence="1">
        <name>Co(2+)</name>
        <dbReference type="ChEBI" id="CHEBI:48828"/>
    </cofactor>
</comment>
<comment type="subcellular location">
    <subcellularLocation>
        <location evidence="3">Cell membrane</location>
        <topology evidence="3">Lipid-anchor</topology>
        <topology evidence="3">GPI-anchor</topology>
    </subcellularLocation>
    <subcellularLocation>
        <location evidence="2">Secreted</location>
        <location evidence="2">Cell wall</location>
    </subcellularLocation>
</comment>
<dbReference type="PROSITE" id="PS51677">
    <property type="entry name" value="NODB"/>
    <property type="match status" value="1"/>
</dbReference>
<evidence type="ECO:0000256" key="1">
    <source>
        <dbReference type="ARBA" id="ARBA00001941"/>
    </source>
</evidence>
<keyword evidence="11" id="KW-0378">Hydrolase</keyword>
<accession>D6RQE4</accession>
<evidence type="ECO:0000256" key="20">
    <source>
        <dbReference type="ARBA" id="ARBA00024056"/>
    </source>
</evidence>
<keyword evidence="22" id="KW-1133">Transmembrane helix</keyword>
<dbReference type="AlphaFoldDB" id="D6RQE4"/>
<dbReference type="EC" id="3.5.1.41" evidence="20"/>
<dbReference type="InterPro" id="IPR002509">
    <property type="entry name" value="NODB_dom"/>
</dbReference>
<dbReference type="PANTHER" id="PTHR10587">
    <property type="entry name" value="GLYCOSYL TRANSFERASE-RELATED"/>
    <property type="match status" value="1"/>
</dbReference>
<gene>
    <name evidence="25" type="ORF">CC1G_15683</name>
</gene>
<evidence type="ECO:0000256" key="13">
    <source>
        <dbReference type="ARBA" id="ARBA00023136"/>
    </source>
</evidence>
<feature type="transmembrane region" description="Helical" evidence="22">
    <location>
        <begin position="428"/>
        <end position="450"/>
    </location>
</feature>
<evidence type="ECO:0000256" key="22">
    <source>
        <dbReference type="SAM" id="Phobius"/>
    </source>
</evidence>
<dbReference type="InParanoid" id="D6RQE4"/>
<evidence type="ECO:0000256" key="4">
    <source>
        <dbReference type="ARBA" id="ARBA00010973"/>
    </source>
</evidence>
<dbReference type="GeneID" id="9379668"/>
<keyword evidence="19" id="KW-0624">Polysaccharide degradation</keyword>
<keyword evidence="13 22" id="KW-0472">Membrane</keyword>
<evidence type="ECO:0000256" key="12">
    <source>
        <dbReference type="ARBA" id="ARBA00023024"/>
    </source>
</evidence>
<keyword evidence="8" id="KW-0336">GPI-anchor</keyword>
<evidence type="ECO:0000256" key="14">
    <source>
        <dbReference type="ARBA" id="ARBA00023180"/>
    </source>
</evidence>
<keyword evidence="6" id="KW-0134">Cell wall</keyword>
<evidence type="ECO:0000259" key="24">
    <source>
        <dbReference type="PROSITE" id="PS51677"/>
    </source>
</evidence>
<evidence type="ECO:0000256" key="18">
    <source>
        <dbReference type="ARBA" id="ARBA00023316"/>
    </source>
</evidence>
<comment type="catalytic activity">
    <reaction evidence="21">
        <text>[(1-&gt;4)-N-acetyl-beta-D-glucosaminyl](n) + n H2O = chitosan + n acetate</text>
        <dbReference type="Rhea" id="RHEA:10464"/>
        <dbReference type="Rhea" id="RHEA-COMP:9593"/>
        <dbReference type="Rhea" id="RHEA-COMP:9597"/>
        <dbReference type="ChEBI" id="CHEBI:15377"/>
        <dbReference type="ChEBI" id="CHEBI:17029"/>
        <dbReference type="ChEBI" id="CHEBI:30089"/>
        <dbReference type="ChEBI" id="CHEBI:57704"/>
        <dbReference type="EC" id="3.5.1.41"/>
    </reaction>
    <physiologicalReaction direction="left-to-right" evidence="21">
        <dbReference type="Rhea" id="RHEA:10465"/>
    </physiologicalReaction>
</comment>
<feature type="signal peptide" evidence="23">
    <location>
        <begin position="1"/>
        <end position="24"/>
    </location>
</feature>
<dbReference type="GO" id="GO:0006032">
    <property type="term" value="P:chitin catabolic process"/>
    <property type="evidence" value="ECO:0007669"/>
    <property type="project" value="UniProtKB-KW"/>
</dbReference>
<evidence type="ECO:0000256" key="10">
    <source>
        <dbReference type="ARBA" id="ARBA00022729"/>
    </source>
</evidence>
<keyword evidence="9" id="KW-0479">Metal-binding</keyword>
<keyword evidence="10 23" id="KW-0732">Signal</keyword>
<reference evidence="25 26" key="1">
    <citation type="journal article" date="2010" name="Proc. Natl. Acad. Sci. U.S.A.">
        <title>Insights into evolution of multicellular fungi from the assembled chromosomes of the mushroom Coprinopsis cinerea (Coprinus cinereus).</title>
        <authorList>
            <person name="Stajich J.E."/>
            <person name="Wilke S.K."/>
            <person name="Ahren D."/>
            <person name="Au C.H."/>
            <person name="Birren B.W."/>
            <person name="Borodovsky M."/>
            <person name="Burns C."/>
            <person name="Canback B."/>
            <person name="Casselton L.A."/>
            <person name="Cheng C.K."/>
            <person name="Deng J."/>
            <person name="Dietrich F.S."/>
            <person name="Fargo D.C."/>
            <person name="Farman M.L."/>
            <person name="Gathman A.C."/>
            <person name="Goldberg J."/>
            <person name="Guigo R."/>
            <person name="Hoegger P.J."/>
            <person name="Hooker J.B."/>
            <person name="Huggins A."/>
            <person name="James T.Y."/>
            <person name="Kamada T."/>
            <person name="Kilaru S."/>
            <person name="Kodira C."/>
            <person name="Kues U."/>
            <person name="Kupfer D."/>
            <person name="Kwan H.S."/>
            <person name="Lomsadze A."/>
            <person name="Li W."/>
            <person name="Lilly W.W."/>
            <person name="Ma L.J."/>
            <person name="Mackey A.J."/>
            <person name="Manning G."/>
            <person name="Martin F."/>
            <person name="Muraguchi H."/>
            <person name="Natvig D.O."/>
            <person name="Palmerini H."/>
            <person name="Ramesh M.A."/>
            <person name="Rehmeyer C.J."/>
            <person name="Roe B.A."/>
            <person name="Shenoy N."/>
            <person name="Stanke M."/>
            <person name="Ter-Hovhannisyan V."/>
            <person name="Tunlid A."/>
            <person name="Velagapudi R."/>
            <person name="Vision T.J."/>
            <person name="Zeng Q."/>
            <person name="Zolan M.E."/>
            <person name="Pukkila P.J."/>
        </authorList>
    </citation>
    <scope>NUCLEOTIDE SEQUENCE [LARGE SCALE GENOMIC DNA]</scope>
    <source>
        <strain evidence="26">Okayama-7 / 130 / ATCC MYA-4618 / FGSC 9003</strain>
    </source>
</reference>
<dbReference type="Gene3D" id="3.20.20.370">
    <property type="entry name" value="Glycoside hydrolase/deacetylase"/>
    <property type="match status" value="1"/>
</dbReference>
<dbReference type="GO" id="GO:0004099">
    <property type="term" value="F:chitin deacetylase activity"/>
    <property type="evidence" value="ECO:0007669"/>
    <property type="project" value="UniProtKB-EC"/>
</dbReference>
<dbReference type="GO" id="GO:0009272">
    <property type="term" value="P:fungal-type cell wall biogenesis"/>
    <property type="evidence" value="ECO:0007669"/>
    <property type="project" value="UniProtKB-ARBA"/>
</dbReference>
<dbReference type="GO" id="GO:0071555">
    <property type="term" value="P:cell wall organization"/>
    <property type="evidence" value="ECO:0007669"/>
    <property type="project" value="UniProtKB-KW"/>
</dbReference>
<evidence type="ECO:0000256" key="5">
    <source>
        <dbReference type="ARBA" id="ARBA00022475"/>
    </source>
</evidence>
<dbReference type="EMBL" id="AACS02000011">
    <property type="protein sequence ID" value="EFI26760.1"/>
    <property type="molecule type" value="Genomic_DNA"/>
</dbReference>
<dbReference type="HOGENOM" id="CLU_030200_2_1_1"/>
<evidence type="ECO:0000256" key="15">
    <source>
        <dbReference type="ARBA" id="ARBA00023277"/>
    </source>
</evidence>
<dbReference type="OrthoDB" id="407355at2759"/>